<dbReference type="Proteomes" id="UP001187531">
    <property type="component" value="Unassembled WGS sequence"/>
</dbReference>
<dbReference type="EMBL" id="JAVRJZ010000010">
    <property type="protein sequence ID" value="KAK2717715.1"/>
    <property type="molecule type" value="Genomic_DNA"/>
</dbReference>
<sequence length="221" mass="25972">MKMGRLFMVFAVVFAVVGVTICIQEHAPTYEIENVFKYPWSVHISRKTPALTVVCWFIPYGDMNVTLNEGLDMTKHEVDDYFSLIKTNQDFLLALLLKKSVKDLAKSNYWLQVTVTRDQGEKYSRNLVVYINDEEEEEQLPPKIENIVELRDKLREVWKENESNKYELHRLKYKNAHLELKLMRMIHKAETSIVTSKPKDDRIDDEKTAAKDKQDDEEKKG</sequence>
<evidence type="ECO:0000313" key="3">
    <source>
        <dbReference type="EMBL" id="KAK2717715.1"/>
    </source>
</evidence>
<feature type="signal peptide" evidence="2">
    <location>
        <begin position="1"/>
        <end position="22"/>
    </location>
</feature>
<evidence type="ECO:0000256" key="2">
    <source>
        <dbReference type="SAM" id="SignalP"/>
    </source>
</evidence>
<protein>
    <submittedName>
        <fullName evidence="3">Uncharacterized protein</fullName>
    </submittedName>
</protein>
<gene>
    <name evidence="3" type="ORF">QYM36_006483</name>
</gene>
<accession>A0AA88HTI0</accession>
<feature type="chain" id="PRO_5041713239" evidence="2">
    <location>
        <begin position="23"/>
        <end position="221"/>
    </location>
</feature>
<keyword evidence="2" id="KW-0732">Signal</keyword>
<evidence type="ECO:0000313" key="4">
    <source>
        <dbReference type="Proteomes" id="UP001187531"/>
    </source>
</evidence>
<reference evidence="3" key="1">
    <citation type="submission" date="2023-07" db="EMBL/GenBank/DDBJ databases">
        <title>Chromosome-level genome assembly of Artemia franciscana.</title>
        <authorList>
            <person name="Jo E."/>
        </authorList>
    </citation>
    <scope>NUCLEOTIDE SEQUENCE</scope>
    <source>
        <tissue evidence="3">Whole body</tissue>
    </source>
</reference>
<dbReference type="AlphaFoldDB" id="A0AA88HTI0"/>
<comment type="caution">
    <text evidence="3">The sequence shown here is derived from an EMBL/GenBank/DDBJ whole genome shotgun (WGS) entry which is preliminary data.</text>
</comment>
<organism evidence="3 4">
    <name type="scientific">Artemia franciscana</name>
    <name type="common">Brine shrimp</name>
    <name type="synonym">Artemia sanfranciscana</name>
    <dbReference type="NCBI Taxonomy" id="6661"/>
    <lineage>
        <taxon>Eukaryota</taxon>
        <taxon>Metazoa</taxon>
        <taxon>Ecdysozoa</taxon>
        <taxon>Arthropoda</taxon>
        <taxon>Crustacea</taxon>
        <taxon>Branchiopoda</taxon>
        <taxon>Anostraca</taxon>
        <taxon>Artemiidae</taxon>
        <taxon>Artemia</taxon>
    </lineage>
</organism>
<feature type="region of interest" description="Disordered" evidence="1">
    <location>
        <begin position="193"/>
        <end position="221"/>
    </location>
</feature>
<proteinExistence type="predicted"/>
<name>A0AA88HTI0_ARTSF</name>
<keyword evidence="4" id="KW-1185">Reference proteome</keyword>
<feature type="compositionally biased region" description="Basic and acidic residues" evidence="1">
    <location>
        <begin position="197"/>
        <end position="221"/>
    </location>
</feature>
<evidence type="ECO:0000256" key="1">
    <source>
        <dbReference type="SAM" id="MobiDB-lite"/>
    </source>
</evidence>